<gene>
    <name evidence="1" type="ORF">ERS013200_00158</name>
</gene>
<sequence>MLQEIAGIKQKLSRCRQGLPHLHKLTHDFRHYRCQQKRHDTDRKHHQHHRVNHGLLQFRAHFLAVFGVVS</sequence>
<dbReference type="Proteomes" id="UP000041770">
    <property type="component" value="Unassembled WGS sequence"/>
</dbReference>
<dbReference type="EMBL" id="CWQY01000001">
    <property type="protein sequence ID" value="CSB95772.1"/>
    <property type="molecule type" value="Genomic_DNA"/>
</dbReference>
<name>A0A655WSD1_VIBCL</name>
<evidence type="ECO:0000313" key="1">
    <source>
        <dbReference type="EMBL" id="CSB95772.1"/>
    </source>
</evidence>
<reference evidence="1 2" key="1">
    <citation type="submission" date="2015-07" db="EMBL/GenBank/DDBJ databases">
        <authorList>
            <consortium name="Pathogen Informatics"/>
        </authorList>
    </citation>
    <scope>NUCLEOTIDE SEQUENCE [LARGE SCALE GENOMIC DNA]</scope>
    <source>
        <strain evidence="1 2">A316</strain>
    </source>
</reference>
<protein>
    <submittedName>
        <fullName evidence="1">Uncharacterized protein</fullName>
    </submittedName>
</protein>
<dbReference type="AlphaFoldDB" id="A0A655WSD1"/>
<organism evidence="1 2">
    <name type="scientific">Vibrio cholerae</name>
    <dbReference type="NCBI Taxonomy" id="666"/>
    <lineage>
        <taxon>Bacteria</taxon>
        <taxon>Pseudomonadati</taxon>
        <taxon>Pseudomonadota</taxon>
        <taxon>Gammaproteobacteria</taxon>
        <taxon>Vibrionales</taxon>
        <taxon>Vibrionaceae</taxon>
        <taxon>Vibrio</taxon>
    </lineage>
</organism>
<evidence type="ECO:0000313" key="2">
    <source>
        <dbReference type="Proteomes" id="UP000041770"/>
    </source>
</evidence>
<proteinExistence type="predicted"/>
<accession>A0A655WSD1</accession>